<dbReference type="STRING" id="1307761.L21SP2_1695"/>
<dbReference type="Pfam" id="PF03441">
    <property type="entry name" value="FAD_binding_7"/>
    <property type="match status" value="1"/>
</dbReference>
<evidence type="ECO:0000259" key="5">
    <source>
        <dbReference type="PROSITE" id="PS51645"/>
    </source>
</evidence>
<dbReference type="InterPro" id="IPR006050">
    <property type="entry name" value="DNA_photolyase_N"/>
</dbReference>
<dbReference type="EMBL" id="CP006939">
    <property type="protein sequence ID" value="AHC15078.1"/>
    <property type="molecule type" value="Genomic_DNA"/>
</dbReference>
<dbReference type="Pfam" id="PF00875">
    <property type="entry name" value="DNA_photolyase"/>
    <property type="match status" value="1"/>
</dbReference>
<dbReference type="InterPro" id="IPR014729">
    <property type="entry name" value="Rossmann-like_a/b/a_fold"/>
</dbReference>
<dbReference type="SUPFAM" id="SSF52425">
    <property type="entry name" value="Cryptochrome/photolyase, N-terminal domain"/>
    <property type="match status" value="1"/>
</dbReference>
<keyword evidence="2 4" id="KW-0285">Flavoprotein</keyword>
<feature type="domain" description="Photolyase/cryptochrome alpha/beta" evidence="5">
    <location>
        <begin position="9"/>
        <end position="144"/>
    </location>
</feature>
<name>V5WH21_9SPIO</name>
<dbReference type="KEGG" id="slr:L21SP2_1695"/>
<dbReference type="Gene3D" id="1.25.40.80">
    <property type="match status" value="1"/>
</dbReference>
<dbReference type="PATRIC" id="fig|1307761.3.peg.1690"/>
<evidence type="ECO:0000256" key="3">
    <source>
        <dbReference type="ARBA" id="ARBA00022827"/>
    </source>
</evidence>
<organism evidence="6 7">
    <name type="scientific">Salinispira pacifica</name>
    <dbReference type="NCBI Taxonomy" id="1307761"/>
    <lineage>
        <taxon>Bacteria</taxon>
        <taxon>Pseudomonadati</taxon>
        <taxon>Spirochaetota</taxon>
        <taxon>Spirochaetia</taxon>
        <taxon>Spirochaetales</taxon>
        <taxon>Spirochaetaceae</taxon>
        <taxon>Salinispira</taxon>
    </lineage>
</organism>
<dbReference type="InterPro" id="IPR005101">
    <property type="entry name" value="Cryptochr/Photolyase_FAD-bd"/>
</dbReference>
<keyword evidence="7" id="KW-1185">Reference proteome</keyword>
<protein>
    <submittedName>
        <fullName evidence="6">Cryptochrome</fullName>
    </submittedName>
</protein>
<dbReference type="GO" id="GO:0009416">
    <property type="term" value="P:response to light stimulus"/>
    <property type="evidence" value="ECO:0007669"/>
    <property type="project" value="TreeGrafter"/>
</dbReference>
<dbReference type="PROSITE" id="PS51645">
    <property type="entry name" value="PHR_CRY_ALPHA_BETA"/>
    <property type="match status" value="1"/>
</dbReference>
<dbReference type="RefSeq" id="WP_024267997.1">
    <property type="nucleotide sequence ID" value="NC_023035.1"/>
</dbReference>
<dbReference type="HOGENOM" id="CLU_010348_7_1_12"/>
<comment type="cofactor">
    <cofactor evidence="1">
        <name>(6R)-5,10-methylene-5,6,7,8-tetrahydrofolate</name>
        <dbReference type="ChEBI" id="CHEBI:15636"/>
    </cofactor>
</comment>
<dbReference type="Proteomes" id="UP000018680">
    <property type="component" value="Chromosome"/>
</dbReference>
<gene>
    <name evidence="6" type="ORF">L21SP2_1695</name>
</gene>
<proteinExistence type="predicted"/>
<dbReference type="GO" id="GO:0003904">
    <property type="term" value="F:deoxyribodipyrimidine photo-lyase activity"/>
    <property type="evidence" value="ECO:0007669"/>
    <property type="project" value="TreeGrafter"/>
</dbReference>
<feature type="binding site" evidence="4">
    <location>
        <position position="297"/>
    </location>
    <ligand>
        <name>FAD</name>
        <dbReference type="ChEBI" id="CHEBI:57692"/>
    </ligand>
</feature>
<dbReference type="InterPro" id="IPR036134">
    <property type="entry name" value="Crypto/Photolyase_FAD-like_sf"/>
</dbReference>
<accession>V5WH21</accession>
<comment type="cofactor">
    <cofactor evidence="4">
        <name>FAD</name>
        <dbReference type="ChEBI" id="CHEBI:57692"/>
    </cofactor>
    <text evidence="4">Binds 1 FAD per subunit.</text>
</comment>
<feature type="binding site" evidence="4">
    <location>
        <position position="354"/>
    </location>
    <ligand>
        <name>FAD</name>
        <dbReference type="ChEBI" id="CHEBI:57692"/>
    </ligand>
</feature>
<dbReference type="GO" id="GO:0071949">
    <property type="term" value="F:FAD binding"/>
    <property type="evidence" value="ECO:0007669"/>
    <property type="project" value="TreeGrafter"/>
</dbReference>
<evidence type="ECO:0000256" key="1">
    <source>
        <dbReference type="ARBA" id="ARBA00001932"/>
    </source>
</evidence>
<evidence type="ECO:0000256" key="2">
    <source>
        <dbReference type="ARBA" id="ARBA00022630"/>
    </source>
</evidence>
<dbReference type="eggNOG" id="COG0415">
    <property type="taxonomic scope" value="Bacteria"/>
</dbReference>
<dbReference type="GO" id="GO:0003677">
    <property type="term" value="F:DNA binding"/>
    <property type="evidence" value="ECO:0007669"/>
    <property type="project" value="TreeGrafter"/>
</dbReference>
<dbReference type="InterPro" id="IPR002081">
    <property type="entry name" value="Cryptochrome/DNA_photolyase_1"/>
</dbReference>
<reference evidence="6 7" key="1">
    <citation type="journal article" date="2015" name="Stand. Genomic Sci.">
        <title>Complete genome sequence and description of Salinispira pacifica gen. nov., sp. nov., a novel spirochaete isolated form a hypersaline microbial mat.</title>
        <authorList>
            <person name="Ben Hania W."/>
            <person name="Joseph M."/>
            <person name="Schumann P."/>
            <person name="Bunk B."/>
            <person name="Fiebig A."/>
            <person name="Sproer C."/>
            <person name="Klenk H.P."/>
            <person name="Fardeau M.L."/>
            <person name="Spring S."/>
        </authorList>
    </citation>
    <scope>NUCLEOTIDE SEQUENCE [LARGE SCALE GENOMIC DNA]</scope>
    <source>
        <strain evidence="6 7">L21-RPul-D2</strain>
    </source>
</reference>
<evidence type="ECO:0000313" key="7">
    <source>
        <dbReference type="Proteomes" id="UP000018680"/>
    </source>
</evidence>
<sequence>MDRNNTQIPLHIWWIKRDIRIADNAALNSALERARETEGAIAALYLLDDAVKNHPETSLHHARMIDPALTDVKNRLDRLNIPLLYSQSEFSNVLENLHATGLNVISVHSHQETGTAAGYKRDRALKVLFQKYGISWTEEYRNGVIRGLSDREKRISIFRERMNGTVFNTPDSLVHPGDDAMSSNTIQSSGQADVQKRLLSILEMKMKDVHYHSGLLVSDIIPLAPDPASENYASQLTDSLQRDIPRFFPDNETAVLVESLKPPGERVALNEHSFQLCSEKAAEETIESFLFHRGVGYSGGMSSMNSAPDACSRFSVHLAWGTMSMRRAIQRTQSRQSELRNSPSPPWGKSLQSFMKRLHWHDHFSQRLEDEPEIELHPLNRAYTGFSLPQDWQRRFWAWVLGSTGYPYVDASIRHFRRSGYLSFRARAMITSFAIHVLHLPWRLVMYPMAQMMADYVPGIHISQLQMQAGLTGINTLRVYNPTKQLADHDPECEFVQAEIPELQTAYPEEIHALPELQISGYSTSGVEYKTESGIYKKEYFTIKKSDAAKMEAERVLKKHGSRLGNRRKRP</sequence>
<dbReference type="OrthoDB" id="9772484at2"/>
<evidence type="ECO:0000256" key="4">
    <source>
        <dbReference type="PIRSR" id="PIRSR602081-1"/>
    </source>
</evidence>
<dbReference type="SUPFAM" id="SSF48173">
    <property type="entry name" value="Cryptochrome/photolyase FAD-binding domain"/>
    <property type="match status" value="1"/>
</dbReference>
<dbReference type="PANTHER" id="PTHR11455:SF9">
    <property type="entry name" value="CRYPTOCHROME CIRCADIAN CLOCK 5 ISOFORM X1"/>
    <property type="match status" value="1"/>
</dbReference>
<dbReference type="InterPro" id="IPR036155">
    <property type="entry name" value="Crypto/Photolyase_N_sf"/>
</dbReference>
<dbReference type="Gene3D" id="3.40.50.620">
    <property type="entry name" value="HUPs"/>
    <property type="match status" value="1"/>
</dbReference>
<keyword evidence="3 4" id="KW-0274">FAD</keyword>
<evidence type="ECO:0000313" key="6">
    <source>
        <dbReference type="EMBL" id="AHC15078.1"/>
    </source>
</evidence>
<dbReference type="PANTHER" id="PTHR11455">
    <property type="entry name" value="CRYPTOCHROME"/>
    <property type="match status" value="1"/>
</dbReference>
<dbReference type="Gene3D" id="1.10.579.10">
    <property type="entry name" value="DNA Cyclobutane Dipyrimidine Photolyase, subunit A, domain 3"/>
    <property type="match status" value="1"/>
</dbReference>
<dbReference type="AlphaFoldDB" id="V5WH21"/>